<dbReference type="InterPro" id="IPR052595">
    <property type="entry name" value="LRRC69/RLP"/>
</dbReference>
<dbReference type="EMBL" id="JBJQOH010000003">
    <property type="protein sequence ID" value="KAL3691043.1"/>
    <property type="molecule type" value="Genomic_DNA"/>
</dbReference>
<reference evidence="12 13" key="1">
    <citation type="submission" date="2024-09" db="EMBL/GenBank/DDBJ databases">
        <title>Chromosome-scale assembly of Riccia sorocarpa.</title>
        <authorList>
            <person name="Paukszto L."/>
        </authorList>
    </citation>
    <scope>NUCLEOTIDE SEQUENCE [LARGE SCALE GENOMIC DNA]</scope>
    <source>
        <strain evidence="12">LP-2024</strain>
        <tissue evidence="12">Aerial parts of the thallus</tissue>
    </source>
</reference>
<dbReference type="GO" id="GO:0006952">
    <property type="term" value="P:defense response"/>
    <property type="evidence" value="ECO:0007669"/>
    <property type="project" value="UniProtKB-ARBA"/>
</dbReference>
<dbReference type="GO" id="GO:0016020">
    <property type="term" value="C:membrane"/>
    <property type="evidence" value="ECO:0007669"/>
    <property type="project" value="UniProtKB-SubCell"/>
</dbReference>
<gene>
    <name evidence="12" type="ORF">R1sor_004694</name>
</gene>
<keyword evidence="13" id="KW-1185">Reference proteome</keyword>
<evidence type="ECO:0000313" key="12">
    <source>
        <dbReference type="EMBL" id="KAL3691043.1"/>
    </source>
</evidence>
<dbReference type="InterPro" id="IPR013210">
    <property type="entry name" value="LRR_N_plant-typ"/>
</dbReference>
<name>A0ABD3HI00_9MARC</name>
<evidence type="ECO:0000256" key="1">
    <source>
        <dbReference type="ARBA" id="ARBA00004167"/>
    </source>
</evidence>
<keyword evidence="5" id="KW-0677">Repeat</keyword>
<evidence type="ECO:0008006" key="14">
    <source>
        <dbReference type="Google" id="ProtNLM"/>
    </source>
</evidence>
<evidence type="ECO:0000256" key="7">
    <source>
        <dbReference type="ARBA" id="ARBA00023136"/>
    </source>
</evidence>
<dbReference type="Proteomes" id="UP001633002">
    <property type="component" value="Unassembled WGS sequence"/>
</dbReference>
<dbReference type="SUPFAM" id="SSF52058">
    <property type="entry name" value="L domain-like"/>
    <property type="match status" value="1"/>
</dbReference>
<evidence type="ECO:0000256" key="6">
    <source>
        <dbReference type="ARBA" id="ARBA00022989"/>
    </source>
</evidence>
<evidence type="ECO:0000256" key="5">
    <source>
        <dbReference type="ARBA" id="ARBA00022737"/>
    </source>
</evidence>
<keyword evidence="8" id="KW-0325">Glycoprotein</keyword>
<dbReference type="InterPro" id="IPR055414">
    <property type="entry name" value="LRR_R13L4/SHOC2-like"/>
</dbReference>
<organism evidence="12 13">
    <name type="scientific">Riccia sorocarpa</name>
    <dbReference type="NCBI Taxonomy" id="122646"/>
    <lineage>
        <taxon>Eukaryota</taxon>
        <taxon>Viridiplantae</taxon>
        <taxon>Streptophyta</taxon>
        <taxon>Embryophyta</taxon>
        <taxon>Marchantiophyta</taxon>
        <taxon>Marchantiopsida</taxon>
        <taxon>Marchantiidae</taxon>
        <taxon>Marchantiales</taxon>
        <taxon>Ricciaceae</taxon>
        <taxon>Riccia</taxon>
    </lineage>
</organism>
<feature type="signal peptide" evidence="9">
    <location>
        <begin position="1"/>
        <end position="49"/>
    </location>
</feature>
<dbReference type="InterPro" id="IPR003591">
    <property type="entry name" value="Leu-rich_rpt_typical-subtyp"/>
</dbReference>
<dbReference type="GO" id="GO:0051707">
    <property type="term" value="P:response to other organism"/>
    <property type="evidence" value="ECO:0007669"/>
    <property type="project" value="UniProtKB-ARBA"/>
</dbReference>
<keyword evidence="6" id="KW-1133">Transmembrane helix</keyword>
<evidence type="ECO:0000256" key="4">
    <source>
        <dbReference type="ARBA" id="ARBA00022729"/>
    </source>
</evidence>
<dbReference type="InterPro" id="IPR001611">
    <property type="entry name" value="Leu-rich_rpt"/>
</dbReference>
<dbReference type="Pfam" id="PF08263">
    <property type="entry name" value="LRRNT_2"/>
    <property type="match status" value="1"/>
</dbReference>
<comment type="subcellular location">
    <subcellularLocation>
        <location evidence="1">Membrane</location>
        <topology evidence="1">Single-pass membrane protein</topology>
    </subcellularLocation>
</comment>
<dbReference type="InterPro" id="IPR032675">
    <property type="entry name" value="LRR_dom_sf"/>
</dbReference>
<evidence type="ECO:0000259" key="11">
    <source>
        <dbReference type="Pfam" id="PF23598"/>
    </source>
</evidence>
<evidence type="ECO:0000256" key="2">
    <source>
        <dbReference type="ARBA" id="ARBA00022614"/>
    </source>
</evidence>
<proteinExistence type="predicted"/>
<dbReference type="AlphaFoldDB" id="A0ABD3HI00"/>
<keyword evidence="7" id="KW-0472">Membrane</keyword>
<sequence length="430" mass="46646">MSGSSFSASRGWIRTANSHWGRDPGMGFSRTWLVVTALIVSVCISRCGAQDRPCNAKDKEALLEFKAGFITSGLAWTTWDPDTNCCGWKGVFCSLSGRVHLLLFGEGGRQGTAERDPSYKGVVGATLGDLSELVYLDLGTILFNGPMPNIFDKLQKLEGLDFSLNNFSGSLPPSIGRARSLESLKLDGRSYQLSFPNVIPAEIPSSFCQLKNLRTLSLTNFKLKGKVPECLCELHQLKVLELNDNELEGGIPSCLVSGLRNLEKLVLSGNKLAGDIPAPVGRLTSLKSLDLHDNKLSGSIPKEIGKLVHLQSLILSHNFLSGPIPETIGDLAQLTVLELDFNSFTQIPPAIGKLAKIRVLSMRNNQLEGSLPPEIGNCGSEETSSGYVYLEISDNKLSGPIPDVFGNGHFNIIYGSNNQFTGVSPCHWPW</sequence>
<evidence type="ECO:0000256" key="9">
    <source>
        <dbReference type="SAM" id="SignalP"/>
    </source>
</evidence>
<keyword evidence="4 9" id="KW-0732">Signal</keyword>
<dbReference type="GO" id="GO:0009791">
    <property type="term" value="P:post-embryonic development"/>
    <property type="evidence" value="ECO:0007669"/>
    <property type="project" value="UniProtKB-ARBA"/>
</dbReference>
<dbReference type="Pfam" id="PF00560">
    <property type="entry name" value="LRR_1"/>
    <property type="match status" value="3"/>
</dbReference>
<feature type="domain" description="Leucine-rich repeat-containing N-terminal plant-type" evidence="10">
    <location>
        <begin position="56"/>
        <end position="94"/>
    </location>
</feature>
<keyword evidence="3" id="KW-0812">Transmembrane</keyword>
<protein>
    <recommendedName>
        <fullName evidence="14">Leucine-rich repeat-containing N-terminal plant-type domain-containing protein</fullName>
    </recommendedName>
</protein>
<dbReference type="Pfam" id="PF23598">
    <property type="entry name" value="LRR_14"/>
    <property type="match status" value="1"/>
</dbReference>
<feature type="domain" description="Disease resistance R13L4/SHOC-2-like LRR" evidence="11">
    <location>
        <begin position="280"/>
        <end position="365"/>
    </location>
</feature>
<dbReference type="PANTHER" id="PTHR48057">
    <property type="entry name" value="LEUCINE-RICH REPEAT SERINE/THREONINE-PROTEIN KINASE 1"/>
    <property type="match status" value="1"/>
</dbReference>
<evidence type="ECO:0000313" key="13">
    <source>
        <dbReference type="Proteomes" id="UP001633002"/>
    </source>
</evidence>
<accession>A0ABD3HI00</accession>
<dbReference type="PANTHER" id="PTHR48057:SF19">
    <property type="entry name" value="LEUCINE-RICH REPEAT-CONTAINING N-TERMINAL PLANT-TYPE DOMAIN-CONTAINING PROTEIN"/>
    <property type="match status" value="1"/>
</dbReference>
<keyword evidence="2" id="KW-0433">Leucine-rich repeat</keyword>
<feature type="chain" id="PRO_5044800269" description="Leucine-rich repeat-containing N-terminal plant-type domain-containing protein" evidence="9">
    <location>
        <begin position="50"/>
        <end position="430"/>
    </location>
</feature>
<evidence type="ECO:0000259" key="10">
    <source>
        <dbReference type="Pfam" id="PF08263"/>
    </source>
</evidence>
<dbReference type="SMART" id="SM00369">
    <property type="entry name" value="LRR_TYP"/>
    <property type="match status" value="6"/>
</dbReference>
<evidence type="ECO:0000256" key="3">
    <source>
        <dbReference type="ARBA" id="ARBA00022692"/>
    </source>
</evidence>
<dbReference type="FunFam" id="3.80.10.10:FF:000453">
    <property type="entry name" value="Leucine-rich receptor-like protein kinase family protein"/>
    <property type="match status" value="1"/>
</dbReference>
<comment type="caution">
    <text evidence="12">The sequence shown here is derived from an EMBL/GenBank/DDBJ whole genome shotgun (WGS) entry which is preliminary data.</text>
</comment>
<evidence type="ECO:0000256" key="8">
    <source>
        <dbReference type="ARBA" id="ARBA00023180"/>
    </source>
</evidence>
<dbReference type="Gene3D" id="3.80.10.10">
    <property type="entry name" value="Ribonuclease Inhibitor"/>
    <property type="match status" value="3"/>
</dbReference>